<dbReference type="Proteomes" id="UP000483286">
    <property type="component" value="Unassembled WGS sequence"/>
</dbReference>
<protein>
    <submittedName>
        <fullName evidence="1">Uncharacterized protein</fullName>
    </submittedName>
</protein>
<dbReference type="AlphaFoldDB" id="A0A7C9LP30"/>
<dbReference type="EMBL" id="WQLB01000002">
    <property type="protein sequence ID" value="MVN85661.1"/>
    <property type="molecule type" value="Genomic_DNA"/>
</dbReference>
<proteinExistence type="predicted"/>
<reference evidence="1 2" key="1">
    <citation type="submission" date="2019-12" db="EMBL/GenBank/DDBJ databases">
        <title>Deinococcus sp. HMF7620 Genome sequencing and assembly.</title>
        <authorList>
            <person name="Kang H."/>
            <person name="Kim H."/>
            <person name="Joh K."/>
        </authorList>
    </citation>
    <scope>NUCLEOTIDE SEQUENCE [LARGE SCALE GENOMIC DNA]</scope>
    <source>
        <strain evidence="1 2">HMF7620</strain>
    </source>
</reference>
<name>A0A7C9LP30_9DEIO</name>
<gene>
    <name evidence="1" type="ORF">GO986_02665</name>
</gene>
<dbReference type="RefSeq" id="WP_157457656.1">
    <property type="nucleotide sequence ID" value="NZ_WQLB01000002.1"/>
</dbReference>
<comment type="caution">
    <text evidence="1">The sequence shown here is derived from an EMBL/GenBank/DDBJ whole genome shotgun (WGS) entry which is preliminary data.</text>
</comment>
<organism evidence="1 2">
    <name type="scientific">Deinococcus arboris</name>
    <dbReference type="NCBI Taxonomy" id="2682977"/>
    <lineage>
        <taxon>Bacteria</taxon>
        <taxon>Thermotogati</taxon>
        <taxon>Deinococcota</taxon>
        <taxon>Deinococci</taxon>
        <taxon>Deinococcales</taxon>
        <taxon>Deinococcaceae</taxon>
        <taxon>Deinococcus</taxon>
    </lineage>
</organism>
<accession>A0A7C9LP30</accession>
<keyword evidence="2" id="KW-1185">Reference proteome</keyword>
<evidence type="ECO:0000313" key="1">
    <source>
        <dbReference type="EMBL" id="MVN85661.1"/>
    </source>
</evidence>
<evidence type="ECO:0000313" key="2">
    <source>
        <dbReference type="Proteomes" id="UP000483286"/>
    </source>
</evidence>
<sequence length="114" mass="12257">MLMGTVYTLEKDGTVLGTLTVTDTEMFAVHGTFEATAAFAPYRALFDEDARLAALVADDDSPEVLALAEASLEQILALGLVLRSPRGTGYRNLLLSIEGDQAGFRPLNPEEEPL</sequence>